<sequence length="70" mass="7899">MGWACLGHPVGYRPRWQLAPAYFHFQGPHSSFFPLWLKSFTCPDGLLTSNIACFTKRSSANQAHHPLVGR</sequence>
<proteinExistence type="predicted"/>
<dbReference type="Proteomes" id="UP000325577">
    <property type="component" value="Linkage Group LG14"/>
</dbReference>
<organism evidence="1 2">
    <name type="scientific">Nyssa sinensis</name>
    <dbReference type="NCBI Taxonomy" id="561372"/>
    <lineage>
        <taxon>Eukaryota</taxon>
        <taxon>Viridiplantae</taxon>
        <taxon>Streptophyta</taxon>
        <taxon>Embryophyta</taxon>
        <taxon>Tracheophyta</taxon>
        <taxon>Spermatophyta</taxon>
        <taxon>Magnoliopsida</taxon>
        <taxon>eudicotyledons</taxon>
        <taxon>Gunneridae</taxon>
        <taxon>Pentapetalae</taxon>
        <taxon>asterids</taxon>
        <taxon>Cornales</taxon>
        <taxon>Nyssaceae</taxon>
        <taxon>Nyssa</taxon>
    </lineage>
</organism>
<evidence type="ECO:0000313" key="2">
    <source>
        <dbReference type="Proteomes" id="UP000325577"/>
    </source>
</evidence>
<reference evidence="1 2" key="1">
    <citation type="submission" date="2019-09" db="EMBL/GenBank/DDBJ databases">
        <title>A chromosome-level genome assembly of the Chinese tupelo Nyssa sinensis.</title>
        <authorList>
            <person name="Yang X."/>
            <person name="Kang M."/>
            <person name="Yang Y."/>
            <person name="Xiong H."/>
            <person name="Wang M."/>
            <person name="Zhang Z."/>
            <person name="Wang Z."/>
            <person name="Wu H."/>
            <person name="Ma T."/>
            <person name="Liu J."/>
            <person name="Xi Z."/>
        </authorList>
    </citation>
    <scope>NUCLEOTIDE SEQUENCE [LARGE SCALE GENOMIC DNA]</scope>
    <source>
        <strain evidence="1">J267</strain>
        <tissue evidence="1">Leaf</tissue>
    </source>
</reference>
<evidence type="ECO:0000313" key="1">
    <source>
        <dbReference type="EMBL" id="KAA8540005.1"/>
    </source>
</evidence>
<name>A0A5J5B9Y7_9ASTE</name>
<gene>
    <name evidence="1" type="ORF">F0562_026697</name>
</gene>
<dbReference type="AlphaFoldDB" id="A0A5J5B9Y7"/>
<keyword evidence="2" id="KW-1185">Reference proteome</keyword>
<accession>A0A5J5B9Y7</accession>
<dbReference type="EMBL" id="CM018037">
    <property type="protein sequence ID" value="KAA8540005.1"/>
    <property type="molecule type" value="Genomic_DNA"/>
</dbReference>
<protein>
    <submittedName>
        <fullName evidence="1">Uncharacterized protein</fullName>
    </submittedName>
</protein>